<feature type="transmembrane region" description="Helical" evidence="2">
    <location>
        <begin position="85"/>
        <end position="105"/>
    </location>
</feature>
<dbReference type="InterPro" id="IPR012336">
    <property type="entry name" value="Thioredoxin-like_fold"/>
</dbReference>
<dbReference type="EMBL" id="MWWQ01000001">
    <property type="protein sequence ID" value="OZG53963.1"/>
    <property type="molecule type" value="Genomic_DNA"/>
</dbReference>
<dbReference type="Proteomes" id="UP000216454">
    <property type="component" value="Unassembled WGS sequence"/>
</dbReference>
<sequence>MTTKGSSNSKQNPQQNQQTAGTDSDTASQRPTSAQRKASAASRSTKSAKSTKTAKELRAERRAREAKLAKLRAEQEARDRKRQTIIGIIVAAVLVIAVVAVIVVAEHHSSKNDAAQASASESAAYEALQNVKDKPSHATAEGGFIITKNYDYTKIDGAPTIEDYFDAMCPGCGTLHRKMDSELKSMMEAGQINWELHPNGFLDQLSTDKYSTRAAAAIAYVAENDPEHVIDFVMGLYDENFQPSEGENYQSVSDAAIQKVAKDAGVADDVASQCTNGEYIEWIEALRTYTPQREITHNVSGSSKGSMTTPTIIINGYFWNLAELTSSDYNTLILKAIGLDSNAVGTSTMPSIGSTGVPLIGCDYLSSSSDDSSASASSSADSSSSASSGSTDSASATSSSK</sequence>
<accession>A0A261F4I3</accession>
<dbReference type="Gene3D" id="3.40.30.10">
    <property type="entry name" value="Glutaredoxin"/>
    <property type="match status" value="1"/>
</dbReference>
<comment type="caution">
    <text evidence="4">The sequence shown here is derived from an EMBL/GenBank/DDBJ whole genome shotgun (WGS) entry which is preliminary data.</text>
</comment>
<evidence type="ECO:0000256" key="2">
    <source>
        <dbReference type="SAM" id="Phobius"/>
    </source>
</evidence>
<feature type="region of interest" description="Disordered" evidence="1">
    <location>
        <begin position="1"/>
        <end position="61"/>
    </location>
</feature>
<name>A0A261F4I3_9BIFI</name>
<reference evidence="4 5" key="1">
    <citation type="journal article" date="2017" name="BMC Genomics">
        <title>Comparative genomic and phylogenomic analyses of the Bifidobacteriaceae family.</title>
        <authorList>
            <person name="Lugli G.A."/>
            <person name="Milani C."/>
            <person name="Turroni F."/>
            <person name="Duranti S."/>
            <person name="Mancabelli L."/>
            <person name="Mangifesta M."/>
            <person name="Ferrario C."/>
            <person name="Modesto M."/>
            <person name="Mattarelli P."/>
            <person name="Jiri K."/>
            <person name="van Sinderen D."/>
            <person name="Ventura M."/>
        </authorList>
    </citation>
    <scope>NUCLEOTIDE SEQUENCE [LARGE SCALE GENOMIC DNA]</scope>
    <source>
        <strain evidence="4 5">DSM 24744</strain>
    </source>
</reference>
<proteinExistence type="predicted"/>
<protein>
    <submittedName>
        <fullName evidence="4">DSBA oxidoreductase</fullName>
    </submittedName>
</protein>
<keyword evidence="5" id="KW-1185">Reference proteome</keyword>
<dbReference type="RefSeq" id="WP_094690421.1">
    <property type="nucleotide sequence ID" value="NZ_MWWQ01000001.1"/>
</dbReference>
<dbReference type="AlphaFoldDB" id="A0A261F4I3"/>
<feature type="domain" description="Thioredoxin-like fold" evidence="3">
    <location>
        <begin position="159"/>
        <end position="319"/>
    </location>
</feature>
<gene>
    <name evidence="4" type="ORF">PSSU_0066</name>
</gene>
<keyword evidence="2" id="KW-0812">Transmembrane</keyword>
<evidence type="ECO:0000256" key="1">
    <source>
        <dbReference type="SAM" id="MobiDB-lite"/>
    </source>
</evidence>
<feature type="region of interest" description="Disordered" evidence="1">
    <location>
        <begin position="366"/>
        <end position="401"/>
    </location>
</feature>
<dbReference type="Pfam" id="PF13462">
    <property type="entry name" value="Thioredoxin_4"/>
    <property type="match status" value="1"/>
</dbReference>
<keyword evidence="2" id="KW-0472">Membrane</keyword>
<evidence type="ECO:0000259" key="3">
    <source>
        <dbReference type="Pfam" id="PF13462"/>
    </source>
</evidence>
<dbReference type="OrthoDB" id="117402at2"/>
<evidence type="ECO:0000313" key="4">
    <source>
        <dbReference type="EMBL" id="OZG53963.1"/>
    </source>
</evidence>
<feature type="compositionally biased region" description="Low complexity" evidence="1">
    <location>
        <begin position="32"/>
        <end position="51"/>
    </location>
</feature>
<keyword evidence="2" id="KW-1133">Transmembrane helix</keyword>
<dbReference type="SUPFAM" id="SSF52833">
    <property type="entry name" value="Thioredoxin-like"/>
    <property type="match status" value="1"/>
</dbReference>
<evidence type="ECO:0000313" key="5">
    <source>
        <dbReference type="Proteomes" id="UP000216454"/>
    </source>
</evidence>
<dbReference type="InterPro" id="IPR036249">
    <property type="entry name" value="Thioredoxin-like_sf"/>
</dbReference>
<feature type="compositionally biased region" description="Low complexity" evidence="1">
    <location>
        <begin position="1"/>
        <end position="18"/>
    </location>
</feature>
<feature type="compositionally biased region" description="Polar residues" evidence="1">
    <location>
        <begin position="19"/>
        <end position="31"/>
    </location>
</feature>
<organism evidence="4 5">
    <name type="scientific">Pseudoscardovia suis</name>
    <dbReference type="NCBI Taxonomy" id="987063"/>
    <lineage>
        <taxon>Bacteria</taxon>
        <taxon>Bacillati</taxon>
        <taxon>Actinomycetota</taxon>
        <taxon>Actinomycetes</taxon>
        <taxon>Bifidobacteriales</taxon>
        <taxon>Bifidobacteriaceae</taxon>
        <taxon>Pseudoscardovia</taxon>
    </lineage>
</organism>